<dbReference type="InterPro" id="IPR016032">
    <property type="entry name" value="Sig_transdc_resp-reg_C-effctor"/>
</dbReference>
<dbReference type="EMBL" id="JBHMBE010000002">
    <property type="protein sequence ID" value="MFB9645420.1"/>
    <property type="molecule type" value="Genomic_DNA"/>
</dbReference>
<gene>
    <name evidence="3" type="ORF">ACFFPJ_06385</name>
</gene>
<dbReference type="SUPFAM" id="SSF48452">
    <property type="entry name" value="TPR-like"/>
    <property type="match status" value="2"/>
</dbReference>
<dbReference type="SMART" id="SM01043">
    <property type="entry name" value="BTAD"/>
    <property type="match status" value="1"/>
</dbReference>
<dbReference type="PANTHER" id="PTHR35807:SF2">
    <property type="entry name" value="TRANSCRIPTIONAL ACTIVATOR DOMAIN"/>
    <property type="match status" value="1"/>
</dbReference>
<dbReference type="InterPro" id="IPR005158">
    <property type="entry name" value="BTAD"/>
</dbReference>
<keyword evidence="4" id="KW-1185">Reference proteome</keyword>
<dbReference type="Gene3D" id="1.25.40.10">
    <property type="entry name" value="Tetratricopeptide repeat domain"/>
    <property type="match status" value="2"/>
</dbReference>
<reference evidence="3 4" key="1">
    <citation type="submission" date="2024-09" db="EMBL/GenBank/DDBJ databases">
        <authorList>
            <person name="Sun Q."/>
            <person name="Mori K."/>
        </authorList>
    </citation>
    <scope>NUCLEOTIDE SEQUENCE [LARGE SCALE GENOMIC DNA]</scope>
    <source>
        <strain evidence="3 4">JCM 1342</strain>
    </source>
</reference>
<dbReference type="Gene3D" id="1.10.10.10">
    <property type="entry name" value="Winged helix-like DNA-binding domain superfamily/Winged helix DNA-binding domain"/>
    <property type="match status" value="1"/>
</dbReference>
<organism evidence="3 4">
    <name type="scientific">Microbacterium terregens</name>
    <dbReference type="NCBI Taxonomy" id="69363"/>
    <lineage>
        <taxon>Bacteria</taxon>
        <taxon>Bacillati</taxon>
        <taxon>Actinomycetota</taxon>
        <taxon>Actinomycetes</taxon>
        <taxon>Micrococcales</taxon>
        <taxon>Microbacteriaceae</taxon>
        <taxon>Microbacterium</taxon>
    </lineage>
</organism>
<feature type="domain" description="Bacterial transcriptional activator" evidence="2">
    <location>
        <begin position="528"/>
        <end position="650"/>
    </location>
</feature>
<sequence length="676" mass="73471">MSYTMRIALNFSGRDVFEQQESAEVLLAQVSTDEHDVRARLLAILAAARVFTDPDAAADAARKSAHEAAKAGGAVARAWSLLAACVVDLSCAATEQRLSMTLEVLEIAQHSGESSIVPSAYFLHLAALAELGQIAELDQALCPVGPLMSTFPWLNDGRHVAWFRCLRATLDGHIETAEQMAHRAYAVALESNDPDAQSVRVGQLAIIRWIQGRVEELEPAFLVARQLAPHEPIWAVSLAWMWLRQGRRSAAQALIFALPPIAELPVDRNWLSTSCILAVVAAELDELALAQELHDALLPFEDRLMTIGLGVTCWGTVARPLGLLAAALGDAEAAISHYRNAVECAARVGAHPWLAEAQWELAELLAHRCQPGDHDEALFLAAEAAATGRALQLHGIEGAASTVLASLKPATRGGLAQTRPSVPRRAPRITVLGDFAVTSAEGTVARWQSRKARQLLKILVARRGAAVSRETVMHLLWPDESAQRLANRFSVATTVVRRALDPTGTLPGDTYLDSSEGLIRLRLDAVRVDVEEFLTEANAALVSTAPEATRRERLRDVLASYHGDPLTDDQEELWAAELRREAHIVFFAAAHALAESSAAADDHLTPIETYRRILALDGYDQRAHERLIEALARVGSHGQAAAARVEYSLRMEALGIPTRRDDPPSAQQSRPPRAPR</sequence>
<comment type="caution">
    <text evidence="3">The sequence shown here is derived from an EMBL/GenBank/DDBJ whole genome shotgun (WGS) entry which is preliminary data.</text>
</comment>
<dbReference type="Pfam" id="PF03704">
    <property type="entry name" value="BTAD"/>
    <property type="match status" value="1"/>
</dbReference>
<proteinExistence type="predicted"/>
<dbReference type="RefSeq" id="WP_344714494.1">
    <property type="nucleotide sequence ID" value="NZ_BAAAWH010000001.1"/>
</dbReference>
<evidence type="ECO:0000259" key="2">
    <source>
        <dbReference type="SMART" id="SM01043"/>
    </source>
</evidence>
<dbReference type="InterPro" id="IPR011990">
    <property type="entry name" value="TPR-like_helical_dom_sf"/>
</dbReference>
<evidence type="ECO:0000313" key="4">
    <source>
        <dbReference type="Proteomes" id="UP001589611"/>
    </source>
</evidence>
<protein>
    <submittedName>
        <fullName evidence="3">BTAD domain-containing putative transcriptional regulator</fullName>
    </submittedName>
</protein>
<dbReference type="SUPFAM" id="SSF46894">
    <property type="entry name" value="C-terminal effector domain of the bipartite response regulators"/>
    <property type="match status" value="1"/>
</dbReference>
<dbReference type="InterPro" id="IPR051677">
    <property type="entry name" value="AfsR-DnrI-RedD_regulator"/>
</dbReference>
<dbReference type="InterPro" id="IPR036388">
    <property type="entry name" value="WH-like_DNA-bd_sf"/>
</dbReference>
<name>A0ABV5SYI2_9MICO</name>
<accession>A0ABV5SYI2</accession>
<evidence type="ECO:0000256" key="1">
    <source>
        <dbReference type="SAM" id="MobiDB-lite"/>
    </source>
</evidence>
<evidence type="ECO:0000313" key="3">
    <source>
        <dbReference type="EMBL" id="MFB9645420.1"/>
    </source>
</evidence>
<dbReference type="PANTHER" id="PTHR35807">
    <property type="entry name" value="TRANSCRIPTIONAL REGULATOR REDD-RELATED"/>
    <property type="match status" value="1"/>
</dbReference>
<dbReference type="Proteomes" id="UP001589611">
    <property type="component" value="Unassembled WGS sequence"/>
</dbReference>
<feature type="region of interest" description="Disordered" evidence="1">
    <location>
        <begin position="655"/>
        <end position="676"/>
    </location>
</feature>